<evidence type="ECO:0000256" key="1">
    <source>
        <dbReference type="ARBA" id="ARBA00002190"/>
    </source>
</evidence>
<proteinExistence type="inferred from homology"/>
<sequence length="319" mass="37587">MKYKQLTENERYMLSALRKQGLSVPQIANALGRHRTTIWREVKRNSCWSIDGAYRPPIAQRRIRVRRRKSRSGIKLTESDFILVRVLLGYEWSPEQISGFLKRHGHKCVSHESIYQYIWRDKAAGGELWQCLRQSLKRRRKRYKAYDSRGRLADKRHISERPKPVEDRQEIGHWEIDTVIGHGTKDCIVTLVERATGYLLIGKLPDRTTASLNKATIRLIKNSPLPIKTITADNGTEFHQYKEIEKRAKVLFYFATPHHSWERGSNENANGLIRQYLPKRTSMKEVTQQQCEAIERRLNSRPRKRFGFKTPWEMKNDYA</sequence>
<dbReference type="Proteomes" id="UP000624419">
    <property type="component" value="Unassembled WGS sequence"/>
</dbReference>
<evidence type="ECO:0000256" key="4">
    <source>
        <dbReference type="ARBA" id="ARBA00023125"/>
    </source>
</evidence>
<dbReference type="SUPFAM" id="SSF53098">
    <property type="entry name" value="Ribonuclease H-like"/>
    <property type="match status" value="1"/>
</dbReference>
<dbReference type="PROSITE" id="PS50994">
    <property type="entry name" value="INTEGRASE"/>
    <property type="match status" value="1"/>
</dbReference>
<comment type="similarity">
    <text evidence="2">Belongs to the transposase IS30 family.</text>
</comment>
<dbReference type="Pfam" id="PF13936">
    <property type="entry name" value="HTH_38"/>
    <property type="match status" value="1"/>
</dbReference>
<dbReference type="InterPro" id="IPR053392">
    <property type="entry name" value="Transposase_IS30-like"/>
</dbReference>
<feature type="domain" description="Integrase catalytic" evidence="6">
    <location>
        <begin position="158"/>
        <end position="319"/>
    </location>
</feature>
<dbReference type="PANTHER" id="PTHR10948">
    <property type="entry name" value="TRANSPOSASE"/>
    <property type="match status" value="1"/>
</dbReference>
<protein>
    <submittedName>
        <fullName evidence="7">IS30 family transposase</fullName>
    </submittedName>
</protein>
<evidence type="ECO:0000313" key="8">
    <source>
        <dbReference type="Proteomes" id="UP000624419"/>
    </source>
</evidence>
<comment type="function">
    <text evidence="1">Required for the transposition of the insertion element.</text>
</comment>
<evidence type="ECO:0000256" key="5">
    <source>
        <dbReference type="ARBA" id="ARBA00023172"/>
    </source>
</evidence>
<dbReference type="RefSeq" id="WP_191025430.1">
    <property type="nucleotide sequence ID" value="NZ_JABBXD010000006.1"/>
</dbReference>
<dbReference type="InterPro" id="IPR001584">
    <property type="entry name" value="Integrase_cat-core"/>
</dbReference>
<organism evidence="7 8">
    <name type="scientific">Salinimonas profundi</name>
    <dbReference type="NCBI Taxonomy" id="2729140"/>
    <lineage>
        <taxon>Bacteria</taxon>
        <taxon>Pseudomonadati</taxon>
        <taxon>Pseudomonadota</taxon>
        <taxon>Gammaproteobacteria</taxon>
        <taxon>Alteromonadales</taxon>
        <taxon>Alteromonadaceae</taxon>
        <taxon>Alteromonas/Salinimonas group</taxon>
        <taxon>Salinimonas</taxon>
    </lineage>
</organism>
<dbReference type="InterPro" id="IPR036397">
    <property type="entry name" value="RNaseH_sf"/>
</dbReference>
<dbReference type="InterPro" id="IPR025246">
    <property type="entry name" value="IS30-like_HTH"/>
</dbReference>
<dbReference type="Gene3D" id="1.10.10.60">
    <property type="entry name" value="Homeodomain-like"/>
    <property type="match status" value="1"/>
</dbReference>
<dbReference type="InterPro" id="IPR012337">
    <property type="entry name" value="RNaseH-like_sf"/>
</dbReference>
<gene>
    <name evidence="7" type="ORF">HHX48_12075</name>
</gene>
<dbReference type="EMBL" id="JABBXD010000006">
    <property type="protein sequence ID" value="MBD3586475.1"/>
    <property type="molecule type" value="Genomic_DNA"/>
</dbReference>
<evidence type="ECO:0000259" key="6">
    <source>
        <dbReference type="PROSITE" id="PS50994"/>
    </source>
</evidence>
<keyword evidence="8" id="KW-1185">Reference proteome</keyword>
<dbReference type="InterPro" id="IPR001598">
    <property type="entry name" value="Transposase_IS30_CS"/>
</dbReference>
<keyword evidence="4" id="KW-0238">DNA-binding</keyword>
<reference evidence="7 8" key="1">
    <citation type="submission" date="2020-04" db="EMBL/GenBank/DDBJ databases">
        <title>Salinimonas sp. HHU 13199.</title>
        <authorList>
            <person name="Cui X."/>
            <person name="Zhang D."/>
        </authorList>
    </citation>
    <scope>NUCLEOTIDE SEQUENCE [LARGE SCALE GENOMIC DNA]</scope>
    <source>
        <strain evidence="7 8">HHU 13199</strain>
    </source>
</reference>
<comment type="caution">
    <text evidence="7">The sequence shown here is derived from an EMBL/GenBank/DDBJ whole genome shotgun (WGS) entry which is preliminary data.</text>
</comment>
<accession>A0ABR8LQU1</accession>
<evidence type="ECO:0000313" key="7">
    <source>
        <dbReference type="EMBL" id="MBD3586475.1"/>
    </source>
</evidence>
<dbReference type="Pfam" id="PF00665">
    <property type="entry name" value="rve"/>
    <property type="match status" value="1"/>
</dbReference>
<evidence type="ECO:0000256" key="2">
    <source>
        <dbReference type="ARBA" id="ARBA00006363"/>
    </source>
</evidence>
<keyword evidence="3" id="KW-0815">Transposition</keyword>
<dbReference type="PROSITE" id="PS01043">
    <property type="entry name" value="TRANSPOSASE_IS30"/>
    <property type="match status" value="1"/>
</dbReference>
<dbReference type="Gene3D" id="3.30.420.10">
    <property type="entry name" value="Ribonuclease H-like superfamily/Ribonuclease H"/>
    <property type="match status" value="1"/>
</dbReference>
<dbReference type="NCBIfam" id="NF033563">
    <property type="entry name" value="transpos_IS30"/>
    <property type="match status" value="1"/>
</dbReference>
<dbReference type="InterPro" id="IPR051917">
    <property type="entry name" value="Transposase-Integrase"/>
</dbReference>
<evidence type="ECO:0000256" key="3">
    <source>
        <dbReference type="ARBA" id="ARBA00022578"/>
    </source>
</evidence>
<name>A0ABR8LQU1_9ALTE</name>
<dbReference type="PANTHER" id="PTHR10948:SF23">
    <property type="entry name" value="TRANSPOSASE INSI FOR INSERTION SEQUENCE ELEMENT IS30A-RELATED"/>
    <property type="match status" value="1"/>
</dbReference>
<keyword evidence="5" id="KW-0233">DNA recombination</keyword>